<dbReference type="Pfam" id="PF17775">
    <property type="entry name" value="YchJ_M-like"/>
    <property type="match status" value="1"/>
</dbReference>
<dbReference type="AlphaFoldDB" id="A0A7W4W4X5"/>
<dbReference type="EMBL" id="JACHWY010000002">
    <property type="protein sequence ID" value="MBB3047515.1"/>
    <property type="molecule type" value="Genomic_DNA"/>
</dbReference>
<dbReference type="InterPro" id="IPR004027">
    <property type="entry name" value="SEC_C_motif"/>
</dbReference>
<name>A0A7W4W4X5_9GAMM</name>
<dbReference type="SUPFAM" id="SSF103642">
    <property type="entry name" value="Sec-C motif"/>
    <property type="match status" value="1"/>
</dbReference>
<dbReference type="InterPro" id="IPR032710">
    <property type="entry name" value="NTF2-like_dom_sf"/>
</dbReference>
<keyword evidence="3" id="KW-1185">Reference proteome</keyword>
<evidence type="ECO:0000259" key="1">
    <source>
        <dbReference type="Pfam" id="PF17775"/>
    </source>
</evidence>
<dbReference type="Pfam" id="PF02810">
    <property type="entry name" value="SEC-C"/>
    <property type="match status" value="1"/>
</dbReference>
<feature type="domain" description="YchJ-like middle NTF2-like" evidence="1">
    <location>
        <begin position="1"/>
        <end position="88"/>
    </location>
</feature>
<accession>A0A7W4W4X5</accession>
<evidence type="ECO:0000313" key="2">
    <source>
        <dbReference type="EMBL" id="MBB3047515.1"/>
    </source>
</evidence>
<reference evidence="2 3" key="1">
    <citation type="submission" date="2020-08" db="EMBL/GenBank/DDBJ databases">
        <title>Genomic Encyclopedia of Type Strains, Phase III (KMG-III): the genomes of soil and plant-associated and newly described type strains.</title>
        <authorList>
            <person name="Whitman W."/>
        </authorList>
    </citation>
    <scope>NUCLEOTIDE SEQUENCE [LARGE SCALE GENOMIC DNA]</scope>
    <source>
        <strain evidence="2 3">CECT 8654</strain>
    </source>
</reference>
<evidence type="ECO:0000313" key="3">
    <source>
        <dbReference type="Proteomes" id="UP000537130"/>
    </source>
</evidence>
<dbReference type="SUPFAM" id="SSF54427">
    <property type="entry name" value="NTF2-like"/>
    <property type="match status" value="1"/>
</dbReference>
<gene>
    <name evidence="2" type="ORF">FHR99_001781</name>
</gene>
<comment type="caution">
    <text evidence="2">The sequence shown here is derived from an EMBL/GenBank/DDBJ whole genome shotgun (WGS) entry which is preliminary data.</text>
</comment>
<dbReference type="Gene3D" id="3.10.450.50">
    <property type="match status" value="1"/>
</dbReference>
<dbReference type="InterPro" id="IPR048469">
    <property type="entry name" value="YchJ-like_M"/>
</dbReference>
<sequence length="116" mass="13374">MRSRYSAFVLGKVDYLLQTSAPENHAPNERELLKQSCANTHWLALKVIEAKENTVEFSAFYEVKDEVEQLHERSSFELRGDQWIYVSGVFLPPLTFGRNDPCWCSSGKKYKKCHSG</sequence>
<dbReference type="Proteomes" id="UP000537130">
    <property type="component" value="Unassembled WGS sequence"/>
</dbReference>
<organism evidence="2 3">
    <name type="scientific">Litorivivens lipolytica</name>
    <dbReference type="NCBI Taxonomy" id="1524264"/>
    <lineage>
        <taxon>Bacteria</taxon>
        <taxon>Pseudomonadati</taxon>
        <taxon>Pseudomonadota</taxon>
        <taxon>Gammaproteobacteria</taxon>
        <taxon>Litorivivens</taxon>
    </lineage>
</organism>
<protein>
    <submittedName>
        <fullName evidence="2">SEC-C motif-containing protein</fullName>
    </submittedName>
</protein>
<proteinExistence type="predicted"/>